<dbReference type="AlphaFoldDB" id="A0AAD6ZLV3"/>
<proteinExistence type="predicted"/>
<keyword evidence="2" id="KW-1185">Reference proteome</keyword>
<name>A0AAD6ZLV3_9AGAR</name>
<reference evidence="1" key="1">
    <citation type="submission" date="2023-03" db="EMBL/GenBank/DDBJ databases">
        <title>Massive genome expansion in bonnet fungi (Mycena s.s.) driven by repeated elements and novel gene families across ecological guilds.</title>
        <authorList>
            <consortium name="Lawrence Berkeley National Laboratory"/>
            <person name="Harder C.B."/>
            <person name="Miyauchi S."/>
            <person name="Viragh M."/>
            <person name="Kuo A."/>
            <person name="Thoen E."/>
            <person name="Andreopoulos B."/>
            <person name="Lu D."/>
            <person name="Skrede I."/>
            <person name="Drula E."/>
            <person name="Henrissat B."/>
            <person name="Morin E."/>
            <person name="Kohler A."/>
            <person name="Barry K."/>
            <person name="LaButti K."/>
            <person name="Morin E."/>
            <person name="Salamov A."/>
            <person name="Lipzen A."/>
            <person name="Mereny Z."/>
            <person name="Hegedus B."/>
            <person name="Baldrian P."/>
            <person name="Stursova M."/>
            <person name="Weitz H."/>
            <person name="Taylor A."/>
            <person name="Grigoriev I.V."/>
            <person name="Nagy L.G."/>
            <person name="Martin F."/>
            <person name="Kauserud H."/>
        </authorList>
    </citation>
    <scope>NUCLEOTIDE SEQUENCE</scope>
    <source>
        <strain evidence="1">CBHHK002</strain>
    </source>
</reference>
<evidence type="ECO:0000313" key="1">
    <source>
        <dbReference type="EMBL" id="KAJ7328369.1"/>
    </source>
</evidence>
<organism evidence="1 2">
    <name type="scientific">Mycena albidolilacea</name>
    <dbReference type="NCBI Taxonomy" id="1033008"/>
    <lineage>
        <taxon>Eukaryota</taxon>
        <taxon>Fungi</taxon>
        <taxon>Dikarya</taxon>
        <taxon>Basidiomycota</taxon>
        <taxon>Agaricomycotina</taxon>
        <taxon>Agaricomycetes</taxon>
        <taxon>Agaricomycetidae</taxon>
        <taxon>Agaricales</taxon>
        <taxon>Marasmiineae</taxon>
        <taxon>Mycenaceae</taxon>
        <taxon>Mycena</taxon>
    </lineage>
</organism>
<dbReference type="Proteomes" id="UP001218218">
    <property type="component" value="Unassembled WGS sequence"/>
</dbReference>
<comment type="caution">
    <text evidence="1">The sequence shown here is derived from an EMBL/GenBank/DDBJ whole genome shotgun (WGS) entry which is preliminary data.</text>
</comment>
<evidence type="ECO:0000313" key="2">
    <source>
        <dbReference type="Proteomes" id="UP001218218"/>
    </source>
</evidence>
<gene>
    <name evidence="1" type="ORF">DFH08DRAFT_815871</name>
</gene>
<dbReference type="EMBL" id="JARIHO010000039">
    <property type="protein sequence ID" value="KAJ7328369.1"/>
    <property type="molecule type" value="Genomic_DNA"/>
</dbReference>
<sequence length="243" mass="27016">MYAGRGVKDVALAQNNACIGPYVTSDSKQNSVPYKSFKGMSQLQGCNGERPTCRRYRLQPPRSLDPCTYSHAPVGGTVFLQVEESMETMKNRIYQLKLLNGQDPSKVFLEEPYSSQQLQGLAPEPDTWDSLMQFGGIPSPIEVGKPNISAAIPRPNLDLFLHHFARHPFFLDPMQFQQTALLPDLLPCSLLVSVTLWATHTSANPLAESVYSEEELLAQTVHHIAQDIAVGKQTEVFTVFKPL</sequence>
<accession>A0AAD6ZLV3</accession>
<protein>
    <submittedName>
        <fullName evidence="1">Uncharacterized protein</fullName>
    </submittedName>
</protein>